<name>A0ABP1DFF9_9APHY</name>
<keyword evidence="9 13" id="KW-0560">Oxidoreductase</keyword>
<keyword evidence="14" id="KW-0732">Signal</keyword>
<evidence type="ECO:0000256" key="5">
    <source>
        <dbReference type="ARBA" id="ARBA00022617"/>
    </source>
</evidence>
<dbReference type="InterPro" id="IPR001128">
    <property type="entry name" value="Cyt_P450"/>
</dbReference>
<gene>
    <name evidence="15" type="ORF">GFSPODELE1_LOCUS5940</name>
</gene>
<evidence type="ECO:0000256" key="12">
    <source>
        <dbReference type="ARBA" id="ARBA00023136"/>
    </source>
</evidence>
<comment type="similarity">
    <text evidence="4 13">Belongs to the cytochrome P450 family.</text>
</comment>
<feature type="signal peptide" evidence="14">
    <location>
        <begin position="1"/>
        <end position="24"/>
    </location>
</feature>
<dbReference type="PANTHER" id="PTHR46300">
    <property type="entry name" value="P450, PUTATIVE (EUROFUNG)-RELATED-RELATED"/>
    <property type="match status" value="1"/>
</dbReference>
<keyword evidence="12" id="KW-0472">Membrane</keyword>
<dbReference type="PROSITE" id="PS00086">
    <property type="entry name" value="CYTOCHROME_P450"/>
    <property type="match status" value="1"/>
</dbReference>
<reference evidence="16" key="1">
    <citation type="submission" date="2024-04" db="EMBL/GenBank/DDBJ databases">
        <authorList>
            <person name="Shaw F."/>
            <person name="Minotto A."/>
        </authorList>
    </citation>
    <scope>NUCLEOTIDE SEQUENCE [LARGE SCALE GENOMIC DNA]</scope>
</reference>
<dbReference type="Proteomes" id="UP001497453">
    <property type="component" value="Chromosome 4"/>
</dbReference>
<dbReference type="EMBL" id="OZ037947">
    <property type="protein sequence ID" value="CAL1706580.1"/>
    <property type="molecule type" value="Genomic_DNA"/>
</dbReference>
<evidence type="ECO:0000256" key="1">
    <source>
        <dbReference type="ARBA" id="ARBA00001971"/>
    </source>
</evidence>
<dbReference type="PANTHER" id="PTHR46300:SF2">
    <property type="entry name" value="CYTOCHROME P450 MONOOXYGENASE ALNH-RELATED"/>
    <property type="match status" value="1"/>
</dbReference>
<dbReference type="InterPro" id="IPR036396">
    <property type="entry name" value="Cyt_P450_sf"/>
</dbReference>
<protein>
    <recommendedName>
        <fullName evidence="17">Cytochrome P450</fullName>
    </recommendedName>
</protein>
<dbReference type="Pfam" id="PF00067">
    <property type="entry name" value="p450"/>
    <property type="match status" value="1"/>
</dbReference>
<evidence type="ECO:0000256" key="10">
    <source>
        <dbReference type="ARBA" id="ARBA00023004"/>
    </source>
</evidence>
<keyword evidence="11 13" id="KW-0503">Monooxygenase</keyword>
<keyword evidence="16" id="KW-1185">Reference proteome</keyword>
<keyword evidence="8" id="KW-1133">Transmembrane helix</keyword>
<dbReference type="PRINTS" id="PR00385">
    <property type="entry name" value="P450"/>
</dbReference>
<dbReference type="InterPro" id="IPR002401">
    <property type="entry name" value="Cyt_P450_E_grp-I"/>
</dbReference>
<feature type="chain" id="PRO_5046648413" description="Cytochrome P450" evidence="14">
    <location>
        <begin position="25"/>
        <end position="522"/>
    </location>
</feature>
<evidence type="ECO:0008006" key="17">
    <source>
        <dbReference type="Google" id="ProtNLM"/>
    </source>
</evidence>
<organism evidence="15 16">
    <name type="scientific">Somion occarium</name>
    <dbReference type="NCBI Taxonomy" id="3059160"/>
    <lineage>
        <taxon>Eukaryota</taxon>
        <taxon>Fungi</taxon>
        <taxon>Dikarya</taxon>
        <taxon>Basidiomycota</taxon>
        <taxon>Agaricomycotina</taxon>
        <taxon>Agaricomycetes</taxon>
        <taxon>Polyporales</taxon>
        <taxon>Cerrenaceae</taxon>
        <taxon>Somion</taxon>
    </lineage>
</organism>
<evidence type="ECO:0000256" key="3">
    <source>
        <dbReference type="ARBA" id="ARBA00005179"/>
    </source>
</evidence>
<evidence type="ECO:0000256" key="4">
    <source>
        <dbReference type="ARBA" id="ARBA00010617"/>
    </source>
</evidence>
<keyword evidence="5 13" id="KW-0349">Heme</keyword>
<evidence type="ECO:0000256" key="13">
    <source>
        <dbReference type="RuleBase" id="RU000461"/>
    </source>
</evidence>
<dbReference type="PRINTS" id="PR00463">
    <property type="entry name" value="EP450I"/>
</dbReference>
<evidence type="ECO:0000256" key="6">
    <source>
        <dbReference type="ARBA" id="ARBA00022692"/>
    </source>
</evidence>
<comment type="subcellular location">
    <subcellularLocation>
        <location evidence="2">Membrane</location>
    </subcellularLocation>
</comment>
<evidence type="ECO:0000256" key="14">
    <source>
        <dbReference type="SAM" id="SignalP"/>
    </source>
</evidence>
<comment type="pathway">
    <text evidence="3">Secondary metabolite biosynthesis.</text>
</comment>
<sequence length="522" mass="59164">MSTNISTGVALAFLAWIIIRLTKAGTRQSGLPPGPPTLPLLGNLHVFPKTRAYLKFTEWAKVYGELYSLKAGPANVVILSSPRMVRECIDVKGAATASRPLLHVSELVSNNLEFSLIQYGPTWRSMRRAAHDILSQQACMRHLPIQHAEASQLTFDFLESPELFYTHIYRYTASVIVSVVYGIHCPRYHDSLVDELRQITREFQQLITPGGTPPIDIVPILKHLPERVAPWKARCRHLRARQLKLLLSLLDTCENRRKTDKRNGCFMEYILDNQDRYNLDREQTAAFGGSVIEAGIDTTAMFLQFFVACMIAYPEVQARARKDIDDVIGLNRTPQQDDIENLPYLRALINEIHRFCPIAPMGIPHASTADERIGDYMIPKGTTIVINIWGLYRNEEYFEDPDVFNPERYLQSPYGMKPGVNLTGLRSDYMFGGGRRICPGMHLAFNSITLNTMNLLWAFEFNTAKDPNTGRPIPVDPHHVTDNLLLSPEPFQCNIVPRSDKKAEMIRNQFANAKATFDLFCA</sequence>
<evidence type="ECO:0000256" key="8">
    <source>
        <dbReference type="ARBA" id="ARBA00022989"/>
    </source>
</evidence>
<evidence type="ECO:0000313" key="16">
    <source>
        <dbReference type="Proteomes" id="UP001497453"/>
    </source>
</evidence>
<keyword evidence="6" id="KW-0812">Transmembrane</keyword>
<evidence type="ECO:0000256" key="7">
    <source>
        <dbReference type="ARBA" id="ARBA00022723"/>
    </source>
</evidence>
<accession>A0ABP1DFF9</accession>
<dbReference type="CDD" id="cd11065">
    <property type="entry name" value="CYP64-like"/>
    <property type="match status" value="1"/>
</dbReference>
<keyword evidence="10 13" id="KW-0408">Iron</keyword>
<evidence type="ECO:0000256" key="2">
    <source>
        <dbReference type="ARBA" id="ARBA00004370"/>
    </source>
</evidence>
<dbReference type="SUPFAM" id="SSF48264">
    <property type="entry name" value="Cytochrome P450"/>
    <property type="match status" value="1"/>
</dbReference>
<dbReference type="InterPro" id="IPR017972">
    <property type="entry name" value="Cyt_P450_CS"/>
</dbReference>
<comment type="cofactor">
    <cofactor evidence="1">
        <name>heme</name>
        <dbReference type="ChEBI" id="CHEBI:30413"/>
    </cofactor>
</comment>
<dbReference type="Gene3D" id="1.10.630.10">
    <property type="entry name" value="Cytochrome P450"/>
    <property type="match status" value="1"/>
</dbReference>
<evidence type="ECO:0000256" key="9">
    <source>
        <dbReference type="ARBA" id="ARBA00023002"/>
    </source>
</evidence>
<dbReference type="InterPro" id="IPR050364">
    <property type="entry name" value="Cytochrome_P450_fung"/>
</dbReference>
<evidence type="ECO:0000256" key="11">
    <source>
        <dbReference type="ARBA" id="ARBA00023033"/>
    </source>
</evidence>
<proteinExistence type="inferred from homology"/>
<evidence type="ECO:0000313" key="15">
    <source>
        <dbReference type="EMBL" id="CAL1706580.1"/>
    </source>
</evidence>
<keyword evidence="7 13" id="KW-0479">Metal-binding</keyword>